<sequence>MASVLPSQQQAASIYYSILGTATTTNDAFNYYANQLESGAKTVAALASDFLNSAKGQQLYAGQSSEQIISQVYARAYGETPSAAQVTQLLGTGSTAQALATLVDNLLTYDGFDSATLAKQATFENSIDKLLYRDASTMPSLNYQEDAVSLALGIADRGVFSLSLEAWSKALAKGTSVNYLTKTLLDYPEFQRTVGQLDGTELAQHVYTIVHGVAATAEQLAAYGSLPNKQTIIESIISDLRDSTSTNDTTITQQHAFEARIGENLLYKTAASLNVSEGGGNATGTVNTGSSHQLTNAETAILKQVQLNADKAGSVNLKFADNLSALTINGSAAATVNLSDNGANSGVNIALNNANVILNGGSGNDTVNVSASANIANGSGTFNLGKGNDSLIWAGNATTGGNSVSSKISANGGDGTDTISANFITKSVATTSNVLGIRSSTITSNADKFSNFEKIDLAGYVGKSGGTLNGKAVATGDHTFDFGLLNGTATVEGTSGGSVTQGAKATNLGSQGFELSGKADNVKVINAGGGTAAALSVTGNAGADSNLSIGLRQNATNKFDINFNATSSKDIDAGSLSLSSSSSALGGTSLTNVNISSGGKGDFSNILDLVGTNSQVQTLKVTGDHNLDLTLGSGYSNVRTIDASSNTGGINLDSAHGGTGDGILVQLLNILPLSSVTTALLTPLLNTLGLNGYQMKVTGTGADDTFSVAANTTVTGGAGHNTYELKSSTTKAGITITDFNSTKDSIVDTTSGVHLSGAAGSSVADYGLRSADVMDGLLGSLVGGLTNGVVGLLGGILGLGNSNSLTSKVGIASVAFDGGKDASYVIIDNNDNGTLDNSDSVIYLTNQNHQSLVNSLHYTDVSVNGVASAAPADLTVA</sequence>
<proteinExistence type="predicted"/>
<dbReference type="EMBL" id="LR134155">
    <property type="protein sequence ID" value="VEA69624.1"/>
    <property type="molecule type" value="Genomic_DNA"/>
</dbReference>
<dbReference type="GO" id="GO:0006508">
    <property type="term" value="P:proteolysis"/>
    <property type="evidence" value="ECO:0007669"/>
    <property type="project" value="UniProtKB-KW"/>
</dbReference>
<name>A0A3S4JSS8_SERRU</name>
<keyword evidence="1" id="KW-0378">Hydrolase</keyword>
<gene>
    <name evidence="1" type="ORF">NCTC9419_01099</name>
</gene>
<dbReference type="Proteomes" id="UP000271603">
    <property type="component" value="Chromosome"/>
</dbReference>
<organism evidence="1 2">
    <name type="scientific">Serratia rubidaea</name>
    <name type="common">Serratia marinorubra</name>
    <dbReference type="NCBI Taxonomy" id="61652"/>
    <lineage>
        <taxon>Bacteria</taxon>
        <taxon>Pseudomonadati</taxon>
        <taxon>Pseudomonadota</taxon>
        <taxon>Gammaproteobacteria</taxon>
        <taxon>Enterobacterales</taxon>
        <taxon>Yersiniaceae</taxon>
        <taxon>Serratia</taxon>
    </lineage>
</organism>
<keyword evidence="1" id="KW-0645">Protease</keyword>
<dbReference type="AlphaFoldDB" id="A0A3S4JSS8"/>
<evidence type="ECO:0000313" key="2">
    <source>
        <dbReference type="Proteomes" id="UP000271603"/>
    </source>
</evidence>
<accession>A0A3S4JSS8</accession>
<protein>
    <submittedName>
        <fullName evidence="1">ABC-type protease/lipase transport system, ATPase and permease components</fullName>
    </submittedName>
</protein>
<reference evidence="1 2" key="1">
    <citation type="submission" date="2018-12" db="EMBL/GenBank/DDBJ databases">
        <authorList>
            <consortium name="Pathogen Informatics"/>
        </authorList>
    </citation>
    <scope>NUCLEOTIDE SEQUENCE [LARGE SCALE GENOMIC DNA]</scope>
    <source>
        <strain evidence="1 2">NCTC9419</strain>
    </source>
</reference>
<evidence type="ECO:0000313" key="1">
    <source>
        <dbReference type="EMBL" id="VEA69624.1"/>
    </source>
</evidence>
<dbReference type="GO" id="GO:0008233">
    <property type="term" value="F:peptidase activity"/>
    <property type="evidence" value="ECO:0007669"/>
    <property type="project" value="UniProtKB-KW"/>
</dbReference>
<dbReference type="PRINTS" id="PR00313">
    <property type="entry name" value="CABNDNGRPT"/>
</dbReference>